<evidence type="ECO:0000256" key="4">
    <source>
        <dbReference type="ARBA" id="ARBA00022801"/>
    </source>
</evidence>
<accession>A0A3N0V9V7</accession>
<evidence type="ECO:0000256" key="16">
    <source>
        <dbReference type="SAM" id="Coils"/>
    </source>
</evidence>
<dbReference type="GO" id="GO:0005524">
    <property type="term" value="F:ATP binding"/>
    <property type="evidence" value="ECO:0007669"/>
    <property type="project" value="UniProtKB-UniRule"/>
</dbReference>
<evidence type="ECO:0000259" key="18">
    <source>
        <dbReference type="PROSITE" id="PS51198"/>
    </source>
</evidence>
<evidence type="ECO:0000256" key="1">
    <source>
        <dbReference type="ARBA" id="ARBA00022722"/>
    </source>
</evidence>
<evidence type="ECO:0000256" key="3">
    <source>
        <dbReference type="ARBA" id="ARBA00022763"/>
    </source>
</evidence>
<keyword evidence="4 15" id="KW-0378">Hydrolase</keyword>
<keyword evidence="1" id="KW-0540">Nuclease</keyword>
<dbReference type="GO" id="GO:0004527">
    <property type="term" value="F:exonuclease activity"/>
    <property type="evidence" value="ECO:0007669"/>
    <property type="project" value="UniProtKB-KW"/>
</dbReference>
<keyword evidence="16" id="KW-0175">Coiled coil</keyword>
<keyword evidence="9" id="KW-0234">DNA repair</keyword>
<feature type="domain" description="UvrD-like helicase C-terminal" evidence="19">
    <location>
        <begin position="493"/>
        <end position="778"/>
    </location>
</feature>
<keyword evidence="7 15" id="KW-0067">ATP-binding</keyword>
<reference evidence="20 21" key="1">
    <citation type="submission" date="2018-10" db="EMBL/GenBank/DDBJ databases">
        <authorList>
            <person name="Chen W.-M."/>
        </authorList>
    </citation>
    <scope>NUCLEOTIDE SEQUENCE [LARGE SCALE GENOMIC DNA]</scope>
    <source>
        <strain evidence="20 21">THS-13</strain>
    </source>
</reference>
<dbReference type="InterPro" id="IPR014016">
    <property type="entry name" value="UvrD-like_ATP-bd"/>
</dbReference>
<dbReference type="InterPro" id="IPR014017">
    <property type="entry name" value="DNA_helicase_UvrD-like_C"/>
</dbReference>
<feature type="binding site" evidence="15">
    <location>
        <begin position="15"/>
        <end position="22"/>
    </location>
    <ligand>
        <name>ATP</name>
        <dbReference type="ChEBI" id="CHEBI:30616"/>
    </ligand>
</feature>
<dbReference type="InterPro" id="IPR038726">
    <property type="entry name" value="PDDEXK_AddAB-type"/>
</dbReference>
<evidence type="ECO:0000259" key="19">
    <source>
        <dbReference type="PROSITE" id="PS51217"/>
    </source>
</evidence>
<evidence type="ECO:0000256" key="15">
    <source>
        <dbReference type="PROSITE-ProRule" id="PRU00560"/>
    </source>
</evidence>
<feature type="coiled-coil region" evidence="16">
    <location>
        <begin position="826"/>
        <end position="853"/>
    </location>
</feature>
<dbReference type="RefSeq" id="WP_123212140.1">
    <property type="nucleotide sequence ID" value="NZ_RJVO01000005.1"/>
</dbReference>
<dbReference type="EC" id="5.6.2.4" evidence="12"/>
<evidence type="ECO:0000256" key="5">
    <source>
        <dbReference type="ARBA" id="ARBA00022806"/>
    </source>
</evidence>
<evidence type="ECO:0000256" key="17">
    <source>
        <dbReference type="SAM" id="MobiDB-lite"/>
    </source>
</evidence>
<dbReference type="Proteomes" id="UP000282106">
    <property type="component" value="Unassembled WGS sequence"/>
</dbReference>
<dbReference type="PROSITE" id="PS51217">
    <property type="entry name" value="UVRD_HELICASE_CTER"/>
    <property type="match status" value="1"/>
</dbReference>
<comment type="catalytic activity">
    <reaction evidence="14">
        <text>ATP + H2O = ADP + phosphate + H(+)</text>
        <dbReference type="Rhea" id="RHEA:13065"/>
        <dbReference type="ChEBI" id="CHEBI:15377"/>
        <dbReference type="ChEBI" id="CHEBI:15378"/>
        <dbReference type="ChEBI" id="CHEBI:30616"/>
        <dbReference type="ChEBI" id="CHEBI:43474"/>
        <dbReference type="ChEBI" id="CHEBI:456216"/>
        <dbReference type="EC" id="5.6.2.4"/>
    </reaction>
</comment>
<dbReference type="SUPFAM" id="SSF52540">
    <property type="entry name" value="P-loop containing nucleoside triphosphate hydrolases"/>
    <property type="match status" value="1"/>
</dbReference>
<keyword evidence="21" id="KW-1185">Reference proteome</keyword>
<dbReference type="Gene3D" id="3.40.50.300">
    <property type="entry name" value="P-loop containing nucleotide triphosphate hydrolases"/>
    <property type="match status" value="4"/>
</dbReference>
<gene>
    <name evidence="20" type="ORF">ED208_11960</name>
</gene>
<comment type="caution">
    <text evidence="20">The sequence shown here is derived from an EMBL/GenBank/DDBJ whole genome shotgun (WGS) entry which is preliminary data.</text>
</comment>
<evidence type="ECO:0000256" key="13">
    <source>
        <dbReference type="ARBA" id="ARBA00034923"/>
    </source>
</evidence>
<keyword evidence="3" id="KW-0227">DNA damage</keyword>
<dbReference type="Pfam" id="PF13361">
    <property type="entry name" value="UvrD_C"/>
    <property type="match status" value="1"/>
</dbReference>
<dbReference type="GO" id="GO:0000725">
    <property type="term" value="P:recombinational repair"/>
    <property type="evidence" value="ECO:0007669"/>
    <property type="project" value="TreeGrafter"/>
</dbReference>
<dbReference type="Pfam" id="PF12705">
    <property type="entry name" value="PDDEXK_1"/>
    <property type="match status" value="1"/>
</dbReference>
<evidence type="ECO:0000256" key="10">
    <source>
        <dbReference type="ARBA" id="ARBA00023235"/>
    </source>
</evidence>
<dbReference type="InParanoid" id="A0A3N0V9V7"/>
<protein>
    <recommendedName>
        <fullName evidence="12">DNA 3'-5' helicase</fullName>
        <ecNumber evidence="12">5.6.2.4</ecNumber>
    </recommendedName>
    <alternativeName>
        <fullName evidence="13">DNA 3'-5' helicase II</fullName>
    </alternativeName>
</protein>
<evidence type="ECO:0000256" key="2">
    <source>
        <dbReference type="ARBA" id="ARBA00022741"/>
    </source>
</evidence>
<name>A0A3N0V9V7_9GAMM</name>
<dbReference type="InterPro" id="IPR011604">
    <property type="entry name" value="PDDEXK-like_dom_sf"/>
</dbReference>
<evidence type="ECO:0000256" key="6">
    <source>
        <dbReference type="ARBA" id="ARBA00022839"/>
    </source>
</evidence>
<evidence type="ECO:0000256" key="7">
    <source>
        <dbReference type="ARBA" id="ARBA00022840"/>
    </source>
</evidence>
<keyword evidence="5 15" id="KW-0347">Helicase</keyword>
<dbReference type="AlphaFoldDB" id="A0A3N0V9V7"/>
<evidence type="ECO:0000256" key="11">
    <source>
        <dbReference type="ARBA" id="ARBA00034617"/>
    </source>
</evidence>
<dbReference type="PANTHER" id="PTHR11070:SF2">
    <property type="entry name" value="ATP-DEPENDENT DNA HELICASE SRS2"/>
    <property type="match status" value="1"/>
</dbReference>
<feature type="compositionally biased region" description="Basic and acidic residues" evidence="17">
    <location>
        <begin position="529"/>
        <end position="538"/>
    </location>
</feature>
<dbReference type="GO" id="GO:0003677">
    <property type="term" value="F:DNA binding"/>
    <property type="evidence" value="ECO:0007669"/>
    <property type="project" value="UniProtKB-KW"/>
</dbReference>
<dbReference type="GO" id="GO:0033202">
    <property type="term" value="C:DNA helicase complex"/>
    <property type="evidence" value="ECO:0007669"/>
    <property type="project" value="TreeGrafter"/>
</dbReference>
<dbReference type="Gene3D" id="3.90.320.10">
    <property type="match status" value="1"/>
</dbReference>
<sequence>MNPALDPSRSSAVLASAGTGKTWTLTGRIVRLLLAGAVPGGILALTFTRKAAAEMRERVVARLEELAYADEAGLSAALAELQAPDDDAHRQRARALFEDYVHAELPLRASTLHAFCQELLGRFPLEAGVPAGFTLAEREDEYLAQAIEQVLARLHRAPDSAEAQALDVLAQEGVGEWELRELLRGLLQRRAELWAATEGSEAPLETLSTALATRLPYSADEDPYGAVDAASCGFRISMLHGLLQELGDTQYVKAAALAGAHELQGPERLAALLTALYKKDGSAPYSFKPPKKRYTEQQAATALDHHAALLEALGLSLEALRRHSTYRRTRAALTLGLAAMTALDEILRRANALLFPELEWQTCRLLSSAEQAEWVRYKLDARIEHLLLDEFQDTSPLQWRLLKPILDEFAADPTRGRSAFVVGDAKQSIYGFRRAEPQLLELAAQTLEQQLAAVRLPLNASQRSAPAIIDFANTLFLGEAGARIGFDAHETRREGLYGAVEVMPLFAAGERDSPDNDGGLRNPLTTPRETGEDRRAAQEGEWVATRIQALIAARTPVTGRDGASRPLHYGDVMVLARQRRHLGALERALGAAGIPYLSATRGTLLDTALAQDLLALLAVLDAPHRDLELAQALRSPLFSVDDHDLLALARRAEDAKQTWFATLDDCLERPALARAQRLLSRWRGLARRLPPHDLLDRIADEGDLVRRCRAARPQDSAVAANLAALLQLALDSDHGRYPTLAGFLRHCAGLRGDAAPDEAPPAGGEARVRVMTVHAAKGLEAPAVFLVNTAPGARAARAGWRIEWPIGAERPGLVVLTGSKNDRDPLSQALVDAEQAREQREDLNLLYVALTRARQYLFVSGFAPARGEAEDSWHARCRAAAQALTAAANDSADTPPQLLHYSRGQAPAVQELPASSSTERLDPALLRPLRAQKPATDSSLAIAPEAVLRGQLVHALLQALSTPGEVDRARLPVRVASQLGTAIAPSLYAAALAEAEAVLTAPALQAHFAPGLRAWNEVSLPVLGDEGLQMNVIDRLVDDGERLWVLDYKTHRTGDAASVLEGAREQLLRYVDAVRRLWPGRPVLAGVIWTPKAQWLPLDPSA</sequence>
<dbReference type="EMBL" id="RJVO01000005">
    <property type="protein sequence ID" value="ROH89118.1"/>
    <property type="molecule type" value="Genomic_DNA"/>
</dbReference>
<evidence type="ECO:0000256" key="9">
    <source>
        <dbReference type="ARBA" id="ARBA00023204"/>
    </source>
</evidence>
<dbReference type="InterPro" id="IPR011335">
    <property type="entry name" value="Restrct_endonuc-II-like"/>
</dbReference>
<evidence type="ECO:0000313" key="20">
    <source>
        <dbReference type="EMBL" id="ROH89118.1"/>
    </source>
</evidence>
<dbReference type="InterPro" id="IPR000212">
    <property type="entry name" value="DNA_helicase_UvrD/REP"/>
</dbReference>
<keyword evidence="6" id="KW-0269">Exonuclease</keyword>
<dbReference type="PROSITE" id="PS51198">
    <property type="entry name" value="UVRD_HELICASE_ATP_BIND"/>
    <property type="match status" value="1"/>
</dbReference>
<dbReference type="SUPFAM" id="SSF52980">
    <property type="entry name" value="Restriction endonuclease-like"/>
    <property type="match status" value="1"/>
</dbReference>
<organism evidence="20 21">
    <name type="scientific">Stagnimonas aquatica</name>
    <dbReference type="NCBI Taxonomy" id="2689987"/>
    <lineage>
        <taxon>Bacteria</taxon>
        <taxon>Pseudomonadati</taxon>
        <taxon>Pseudomonadota</taxon>
        <taxon>Gammaproteobacteria</taxon>
        <taxon>Nevskiales</taxon>
        <taxon>Nevskiaceae</taxon>
        <taxon>Stagnimonas</taxon>
    </lineage>
</organism>
<proteinExistence type="predicted"/>
<keyword evidence="2 15" id="KW-0547">Nucleotide-binding</keyword>
<evidence type="ECO:0000256" key="8">
    <source>
        <dbReference type="ARBA" id="ARBA00023125"/>
    </source>
</evidence>
<comment type="catalytic activity">
    <reaction evidence="11">
        <text>Couples ATP hydrolysis with the unwinding of duplex DNA by translocating in the 3'-5' direction.</text>
        <dbReference type="EC" id="5.6.2.4"/>
    </reaction>
</comment>
<dbReference type="PANTHER" id="PTHR11070">
    <property type="entry name" value="UVRD / RECB / PCRA DNA HELICASE FAMILY MEMBER"/>
    <property type="match status" value="1"/>
</dbReference>
<keyword evidence="10" id="KW-0413">Isomerase</keyword>
<keyword evidence="8" id="KW-0238">DNA-binding</keyword>
<evidence type="ECO:0000313" key="21">
    <source>
        <dbReference type="Proteomes" id="UP000282106"/>
    </source>
</evidence>
<evidence type="ECO:0000256" key="12">
    <source>
        <dbReference type="ARBA" id="ARBA00034808"/>
    </source>
</evidence>
<feature type="region of interest" description="Disordered" evidence="17">
    <location>
        <begin position="509"/>
        <end position="538"/>
    </location>
</feature>
<feature type="domain" description="UvrD-like helicase ATP-binding" evidence="18">
    <location>
        <begin position="1"/>
        <end position="465"/>
    </location>
</feature>
<dbReference type="Gene3D" id="1.10.486.10">
    <property type="entry name" value="PCRA, domain 4"/>
    <property type="match status" value="1"/>
</dbReference>
<evidence type="ECO:0000256" key="14">
    <source>
        <dbReference type="ARBA" id="ARBA00048988"/>
    </source>
</evidence>
<dbReference type="InterPro" id="IPR027417">
    <property type="entry name" value="P-loop_NTPase"/>
</dbReference>
<dbReference type="GO" id="GO:0005829">
    <property type="term" value="C:cytosol"/>
    <property type="evidence" value="ECO:0007669"/>
    <property type="project" value="TreeGrafter"/>
</dbReference>
<dbReference type="GO" id="GO:0043138">
    <property type="term" value="F:3'-5' DNA helicase activity"/>
    <property type="evidence" value="ECO:0007669"/>
    <property type="project" value="UniProtKB-EC"/>
</dbReference>
<dbReference type="Pfam" id="PF00580">
    <property type="entry name" value="UvrD-helicase"/>
    <property type="match status" value="1"/>
</dbReference>